<evidence type="ECO:0000313" key="1">
    <source>
        <dbReference type="EMBL" id="KAF1042584.1"/>
    </source>
</evidence>
<organism evidence="1 2">
    <name type="scientific">Herbaspirillum frisingense</name>
    <dbReference type="NCBI Taxonomy" id="92645"/>
    <lineage>
        <taxon>Bacteria</taxon>
        <taxon>Pseudomonadati</taxon>
        <taxon>Pseudomonadota</taxon>
        <taxon>Betaproteobacteria</taxon>
        <taxon>Burkholderiales</taxon>
        <taxon>Oxalobacteraceae</taxon>
        <taxon>Herbaspirillum</taxon>
    </lineage>
</organism>
<gene>
    <name evidence="1" type="ORF">GAK35_02631</name>
</gene>
<evidence type="ECO:0000313" key="2">
    <source>
        <dbReference type="Proteomes" id="UP000462435"/>
    </source>
</evidence>
<comment type="caution">
    <text evidence="1">The sequence shown here is derived from an EMBL/GenBank/DDBJ whole genome shotgun (WGS) entry which is preliminary data.</text>
</comment>
<sequence length="57" mass="6832">MAQFKLVERENHLHLHAVFDTKERAERHLREVIPVYCERGYFMDKTLMPNSFEIIAA</sequence>
<accession>A0A7V8FW20</accession>
<name>A0A7V8FW20_9BURK</name>
<proteinExistence type="predicted"/>
<protein>
    <submittedName>
        <fullName evidence="1">Uncharacterized protein</fullName>
    </submittedName>
</protein>
<dbReference type="AlphaFoldDB" id="A0A7V8FW20"/>
<dbReference type="Proteomes" id="UP000462435">
    <property type="component" value="Unassembled WGS sequence"/>
</dbReference>
<dbReference type="EMBL" id="WNDX01000079">
    <property type="protein sequence ID" value="KAF1042584.1"/>
    <property type="molecule type" value="Genomic_DNA"/>
</dbReference>
<reference evidence="2" key="1">
    <citation type="journal article" date="2020" name="MBio">
        <title>Horizontal gene transfer to a defensive symbiont with a reduced genome amongst a multipartite beetle microbiome.</title>
        <authorList>
            <person name="Waterworth S.C."/>
            <person name="Florez L.V."/>
            <person name="Rees E.R."/>
            <person name="Hertweck C."/>
            <person name="Kaltenpoth M."/>
            <person name="Kwan J.C."/>
        </authorList>
    </citation>
    <scope>NUCLEOTIDE SEQUENCE [LARGE SCALE GENOMIC DNA]</scope>
</reference>